<name>A0A9D1HNA9_9FIRM</name>
<comment type="caution">
    <text evidence="2">The sequence shown here is derived from an EMBL/GenBank/DDBJ whole genome shotgun (WGS) entry which is preliminary data.</text>
</comment>
<dbReference type="GO" id="GO:0043565">
    <property type="term" value="F:sequence-specific DNA binding"/>
    <property type="evidence" value="ECO:0007669"/>
    <property type="project" value="TreeGrafter"/>
</dbReference>
<proteinExistence type="predicted"/>
<reference evidence="2" key="2">
    <citation type="journal article" date="2021" name="PeerJ">
        <title>Extensive microbial diversity within the chicken gut microbiome revealed by metagenomics and culture.</title>
        <authorList>
            <person name="Gilroy R."/>
            <person name="Ravi A."/>
            <person name="Getino M."/>
            <person name="Pursley I."/>
            <person name="Horton D.L."/>
            <person name="Alikhan N.F."/>
            <person name="Baker D."/>
            <person name="Gharbi K."/>
            <person name="Hall N."/>
            <person name="Watson M."/>
            <person name="Adriaenssens E.M."/>
            <person name="Foster-Nyarko E."/>
            <person name="Jarju S."/>
            <person name="Secka A."/>
            <person name="Antonio M."/>
            <person name="Oren A."/>
            <person name="Chaudhuri R.R."/>
            <person name="La Ragione R."/>
            <person name="Hildebrand F."/>
            <person name="Pallen M.J."/>
        </authorList>
    </citation>
    <scope>NUCLEOTIDE SEQUENCE</scope>
    <source>
        <strain evidence="2">CHK195-11698</strain>
    </source>
</reference>
<dbReference type="InterPro" id="IPR036390">
    <property type="entry name" value="WH_DNA-bd_sf"/>
</dbReference>
<reference evidence="2" key="1">
    <citation type="submission" date="2020-10" db="EMBL/GenBank/DDBJ databases">
        <authorList>
            <person name="Gilroy R."/>
        </authorList>
    </citation>
    <scope>NUCLEOTIDE SEQUENCE</scope>
    <source>
        <strain evidence="2">CHK195-11698</strain>
    </source>
</reference>
<dbReference type="PANTHER" id="PTHR30154">
    <property type="entry name" value="LEUCINE-RESPONSIVE REGULATORY PROTEIN"/>
    <property type="match status" value="1"/>
</dbReference>
<dbReference type="InterPro" id="IPR019888">
    <property type="entry name" value="Tscrpt_reg_AsnC-like"/>
</dbReference>
<dbReference type="Gene3D" id="3.30.70.920">
    <property type="match status" value="1"/>
</dbReference>
<dbReference type="InterPro" id="IPR019887">
    <property type="entry name" value="Tscrpt_reg_AsnC/Lrp_C"/>
</dbReference>
<dbReference type="AlphaFoldDB" id="A0A9D1HNA9"/>
<dbReference type="SUPFAM" id="SSF46785">
    <property type="entry name" value="Winged helix' DNA-binding domain"/>
    <property type="match status" value="1"/>
</dbReference>
<organism evidence="2 3">
    <name type="scientific">Candidatus Fimiplasma intestinipullorum</name>
    <dbReference type="NCBI Taxonomy" id="2840825"/>
    <lineage>
        <taxon>Bacteria</taxon>
        <taxon>Bacillati</taxon>
        <taxon>Bacillota</taxon>
        <taxon>Clostridia</taxon>
        <taxon>Eubacteriales</taxon>
        <taxon>Candidatus Fimiplasma</taxon>
    </lineage>
</organism>
<gene>
    <name evidence="2" type="ORF">IAD15_07090</name>
</gene>
<dbReference type="EMBL" id="DVMJ01000058">
    <property type="protein sequence ID" value="HIU13820.1"/>
    <property type="molecule type" value="Genomic_DNA"/>
</dbReference>
<evidence type="ECO:0000313" key="2">
    <source>
        <dbReference type="EMBL" id="HIU13820.1"/>
    </source>
</evidence>
<dbReference type="Proteomes" id="UP000824175">
    <property type="component" value="Unassembled WGS sequence"/>
</dbReference>
<dbReference type="SMART" id="SM00344">
    <property type="entry name" value="HTH_ASNC"/>
    <property type="match status" value="1"/>
</dbReference>
<dbReference type="InterPro" id="IPR036388">
    <property type="entry name" value="WH-like_DNA-bd_sf"/>
</dbReference>
<dbReference type="InterPro" id="IPR011008">
    <property type="entry name" value="Dimeric_a/b-barrel"/>
</dbReference>
<dbReference type="GO" id="GO:0043200">
    <property type="term" value="P:response to amino acid"/>
    <property type="evidence" value="ECO:0007669"/>
    <property type="project" value="TreeGrafter"/>
</dbReference>
<evidence type="ECO:0000313" key="3">
    <source>
        <dbReference type="Proteomes" id="UP000824175"/>
    </source>
</evidence>
<evidence type="ECO:0000259" key="1">
    <source>
        <dbReference type="Pfam" id="PF01037"/>
    </source>
</evidence>
<protein>
    <submittedName>
        <fullName evidence="2">Lrp/AsnC family transcriptional regulator</fullName>
    </submittedName>
</protein>
<feature type="domain" description="Transcription regulator AsnC/Lrp ligand binding" evidence="1">
    <location>
        <begin position="69"/>
        <end position="143"/>
    </location>
</feature>
<dbReference type="Gene3D" id="1.10.10.10">
    <property type="entry name" value="Winged helix-like DNA-binding domain superfamily/Winged helix DNA-binding domain"/>
    <property type="match status" value="1"/>
</dbReference>
<dbReference type="Pfam" id="PF01037">
    <property type="entry name" value="AsnC_trans_reg"/>
    <property type="match status" value="1"/>
</dbReference>
<dbReference type="PANTHER" id="PTHR30154:SF34">
    <property type="entry name" value="TRANSCRIPTIONAL REGULATOR AZLB"/>
    <property type="match status" value="1"/>
</dbReference>
<accession>A0A9D1HNA9</accession>
<sequence length="165" mass="18674">MKENQELKLVELLSKNAHLSSSDLAMALNEDEKDVVQTVARLEKEGVLLGYHTLVNWDKTKAERVVAMIQVNVSPEREFGYDRIARSIYQYPEVDTMYLMSGTSEFIVMVHGRTMQEIAHFVGSKLACIPAVTGTSTSFLLKQYKVSGEIFDDLKTEEERLLVTP</sequence>
<dbReference type="SUPFAM" id="SSF54909">
    <property type="entry name" value="Dimeric alpha+beta barrel"/>
    <property type="match status" value="1"/>
</dbReference>
<dbReference type="GO" id="GO:0005829">
    <property type="term" value="C:cytosol"/>
    <property type="evidence" value="ECO:0007669"/>
    <property type="project" value="TreeGrafter"/>
</dbReference>